<dbReference type="SUPFAM" id="SSF56436">
    <property type="entry name" value="C-type lectin-like"/>
    <property type="match status" value="1"/>
</dbReference>
<dbReference type="CDD" id="cd00037">
    <property type="entry name" value="CLECT"/>
    <property type="match status" value="1"/>
</dbReference>
<keyword evidence="2" id="KW-1185">Reference proteome</keyword>
<reference evidence="3" key="1">
    <citation type="submission" date="2022-11" db="UniProtKB">
        <authorList>
            <consortium name="WormBaseParasite"/>
        </authorList>
    </citation>
    <scope>IDENTIFICATION</scope>
</reference>
<evidence type="ECO:0000313" key="2">
    <source>
        <dbReference type="Proteomes" id="UP000887540"/>
    </source>
</evidence>
<dbReference type="Gene3D" id="3.10.100.10">
    <property type="entry name" value="Mannose-Binding Protein A, subunit A"/>
    <property type="match status" value="1"/>
</dbReference>
<name>A0A914CHR9_9BILA</name>
<accession>A0A914CHR9</accession>
<feature type="domain" description="C-type lectin" evidence="1">
    <location>
        <begin position="1"/>
        <end position="59"/>
    </location>
</feature>
<dbReference type="AlphaFoldDB" id="A0A914CHR9"/>
<dbReference type="InterPro" id="IPR001304">
    <property type="entry name" value="C-type_lectin-like"/>
</dbReference>
<dbReference type="InterPro" id="IPR016187">
    <property type="entry name" value="CTDL_fold"/>
</dbReference>
<dbReference type="Proteomes" id="UP000887540">
    <property type="component" value="Unplaced"/>
</dbReference>
<dbReference type="PROSITE" id="PS50041">
    <property type="entry name" value="C_TYPE_LECTIN_2"/>
    <property type="match status" value="1"/>
</dbReference>
<evidence type="ECO:0000259" key="1">
    <source>
        <dbReference type="PROSITE" id="PS50041"/>
    </source>
</evidence>
<sequence>MSVWLGGTKNGSSWTWTDGNPFSFISQPSSGNCLAISPSQTTSNWYSRNCSTNLPYLREIPAEVETFSSCPPKPTINPTNPCKQGYSFFPKWNYCYKYVNEGLDF</sequence>
<organism evidence="2 3">
    <name type="scientific">Acrobeloides nanus</name>
    <dbReference type="NCBI Taxonomy" id="290746"/>
    <lineage>
        <taxon>Eukaryota</taxon>
        <taxon>Metazoa</taxon>
        <taxon>Ecdysozoa</taxon>
        <taxon>Nematoda</taxon>
        <taxon>Chromadorea</taxon>
        <taxon>Rhabditida</taxon>
        <taxon>Tylenchina</taxon>
        <taxon>Cephalobomorpha</taxon>
        <taxon>Cephaloboidea</taxon>
        <taxon>Cephalobidae</taxon>
        <taxon>Acrobeloides</taxon>
    </lineage>
</organism>
<evidence type="ECO:0000313" key="3">
    <source>
        <dbReference type="WBParaSite" id="ACRNAN_scaffold10960.g17471.t1"/>
    </source>
</evidence>
<dbReference type="Pfam" id="PF00059">
    <property type="entry name" value="Lectin_C"/>
    <property type="match status" value="1"/>
</dbReference>
<dbReference type="WBParaSite" id="ACRNAN_scaffold10960.g17471.t1">
    <property type="protein sequence ID" value="ACRNAN_scaffold10960.g17471.t1"/>
    <property type="gene ID" value="ACRNAN_scaffold10960.g17471"/>
</dbReference>
<dbReference type="InterPro" id="IPR016186">
    <property type="entry name" value="C-type_lectin-like/link_sf"/>
</dbReference>
<proteinExistence type="predicted"/>
<protein>
    <submittedName>
        <fullName evidence="3">C-type lectin domain-containing protein</fullName>
    </submittedName>
</protein>